<dbReference type="AlphaFoldDB" id="A0A941ETX7"/>
<keyword evidence="3" id="KW-1185">Reference proteome</keyword>
<proteinExistence type="predicted"/>
<protein>
    <submittedName>
        <fullName evidence="2">AAA family ATPase</fullName>
    </submittedName>
</protein>
<dbReference type="RefSeq" id="WP_212532047.1">
    <property type="nucleotide sequence ID" value="NZ_JAGSOG010000214.1"/>
</dbReference>
<dbReference type="Proteomes" id="UP000675781">
    <property type="component" value="Unassembled WGS sequence"/>
</dbReference>
<evidence type="ECO:0000313" key="2">
    <source>
        <dbReference type="EMBL" id="MBR7837580.1"/>
    </source>
</evidence>
<dbReference type="InterPro" id="IPR027417">
    <property type="entry name" value="P-loop_NTPase"/>
</dbReference>
<comment type="caution">
    <text evidence="2">The sequence shown here is derived from an EMBL/GenBank/DDBJ whole genome shotgun (WGS) entry which is preliminary data.</text>
</comment>
<sequence>MVLVNGLPGAGKTTFARALSLRMALPLYSKDAIKEAYSDVFGIAPGEGSARDEWNLAHGAGASETMWILAADAPGGAILESWWPRDRMHYVEAGLRRARIAKPLTLICDVPYELARQRFVQRVRDGARHPIHQDTTDPADYDRDWKQSEPLSVGPVRRVDTSGPVDLEPVVEWIESCM</sequence>
<organism evidence="2 3">
    <name type="scientific">Actinospica durhamensis</name>
    <dbReference type="NCBI Taxonomy" id="1508375"/>
    <lineage>
        <taxon>Bacteria</taxon>
        <taxon>Bacillati</taxon>
        <taxon>Actinomycetota</taxon>
        <taxon>Actinomycetes</taxon>
        <taxon>Catenulisporales</taxon>
        <taxon>Actinospicaceae</taxon>
        <taxon>Actinospica</taxon>
    </lineage>
</organism>
<evidence type="ECO:0000313" key="3">
    <source>
        <dbReference type="Proteomes" id="UP000675781"/>
    </source>
</evidence>
<accession>A0A941ETX7</accession>
<feature type="region of interest" description="Disordered" evidence="1">
    <location>
        <begin position="126"/>
        <end position="147"/>
    </location>
</feature>
<name>A0A941ETX7_9ACTN</name>
<dbReference type="EMBL" id="JAGSOG010000214">
    <property type="protein sequence ID" value="MBR7837580.1"/>
    <property type="molecule type" value="Genomic_DNA"/>
</dbReference>
<evidence type="ECO:0000256" key="1">
    <source>
        <dbReference type="SAM" id="MobiDB-lite"/>
    </source>
</evidence>
<dbReference type="Gene3D" id="3.40.50.300">
    <property type="entry name" value="P-loop containing nucleotide triphosphate hydrolases"/>
    <property type="match status" value="1"/>
</dbReference>
<gene>
    <name evidence="2" type="ORF">KDL01_30150</name>
</gene>
<reference evidence="2" key="1">
    <citation type="submission" date="2021-04" db="EMBL/GenBank/DDBJ databases">
        <title>Genome based classification of Actinospica acidithermotolerans sp. nov., an actinobacterium isolated from an Indonesian hot spring.</title>
        <authorList>
            <person name="Kusuma A.B."/>
            <person name="Putra K.E."/>
            <person name="Nafisah S."/>
            <person name="Loh J."/>
            <person name="Nouioui I."/>
            <person name="Goodfellow M."/>
        </authorList>
    </citation>
    <scope>NUCLEOTIDE SEQUENCE</scope>
    <source>
        <strain evidence="2">CSCA 57</strain>
    </source>
</reference>
<dbReference type="SUPFAM" id="SSF52540">
    <property type="entry name" value="P-loop containing nucleoside triphosphate hydrolases"/>
    <property type="match status" value="1"/>
</dbReference>